<gene>
    <name evidence="3" type="ORF">FHU39_004429</name>
</gene>
<evidence type="ECO:0000313" key="4">
    <source>
        <dbReference type="Proteomes" id="UP000559182"/>
    </source>
</evidence>
<organism evidence="3 4">
    <name type="scientific">Flexivirga oryzae</name>
    <dbReference type="NCBI Taxonomy" id="1794944"/>
    <lineage>
        <taxon>Bacteria</taxon>
        <taxon>Bacillati</taxon>
        <taxon>Actinomycetota</taxon>
        <taxon>Actinomycetes</taxon>
        <taxon>Micrococcales</taxon>
        <taxon>Dermacoccaceae</taxon>
        <taxon>Flexivirga</taxon>
    </lineage>
</organism>
<evidence type="ECO:0000256" key="1">
    <source>
        <dbReference type="SAM" id="MobiDB-lite"/>
    </source>
</evidence>
<dbReference type="InterPro" id="IPR004360">
    <property type="entry name" value="Glyas_Fos-R_dOase_dom"/>
</dbReference>
<dbReference type="Gene3D" id="3.10.180.10">
    <property type="entry name" value="2,3-Dihydroxybiphenyl 1,2-Dioxygenase, domain 1"/>
    <property type="match status" value="1"/>
</dbReference>
<dbReference type="AlphaFoldDB" id="A0A839NAZ6"/>
<dbReference type="CDD" id="cd06587">
    <property type="entry name" value="VOC"/>
    <property type="match status" value="1"/>
</dbReference>
<proteinExistence type="predicted"/>
<dbReference type="SUPFAM" id="SSF54593">
    <property type="entry name" value="Glyoxalase/Bleomycin resistance protein/Dihydroxybiphenyl dioxygenase"/>
    <property type="match status" value="1"/>
</dbReference>
<name>A0A839NAZ6_9MICO</name>
<comment type="caution">
    <text evidence="3">The sequence shown here is derived from an EMBL/GenBank/DDBJ whole genome shotgun (WGS) entry which is preliminary data.</text>
</comment>
<protein>
    <submittedName>
        <fullName evidence="3">Catechol 2,3-dioxygenase-like lactoylglutathione lyase family enzyme</fullName>
    </submittedName>
</protein>
<keyword evidence="3" id="KW-0223">Dioxygenase</keyword>
<dbReference type="GO" id="GO:0051213">
    <property type="term" value="F:dioxygenase activity"/>
    <property type="evidence" value="ECO:0007669"/>
    <property type="project" value="UniProtKB-KW"/>
</dbReference>
<keyword evidence="3" id="KW-0560">Oxidoreductase</keyword>
<feature type="region of interest" description="Disordered" evidence="1">
    <location>
        <begin position="58"/>
        <end position="77"/>
    </location>
</feature>
<dbReference type="InterPro" id="IPR029068">
    <property type="entry name" value="Glyas_Bleomycin-R_OHBP_Dase"/>
</dbReference>
<sequence>MATWFSYEYSTDIAATRHFYGELVGLEQVWDTADDIAFVHDCVQLTFHRVDSVEQPDDWAHQPGWADGQLPDAPATRPVRSVSIALPPAAFRDAVARLRAAGVKTLRPEPFWVGYWSFVVQDPNRLTVELTDPNSPPP</sequence>
<dbReference type="RefSeq" id="WP_183322838.1">
    <property type="nucleotide sequence ID" value="NZ_JACHVQ010000005.1"/>
</dbReference>
<reference evidence="3 4" key="1">
    <citation type="submission" date="2020-08" db="EMBL/GenBank/DDBJ databases">
        <title>Sequencing the genomes of 1000 actinobacteria strains.</title>
        <authorList>
            <person name="Klenk H.-P."/>
        </authorList>
    </citation>
    <scope>NUCLEOTIDE SEQUENCE [LARGE SCALE GENOMIC DNA]</scope>
    <source>
        <strain evidence="3 4">DSM 105369</strain>
    </source>
</reference>
<keyword evidence="3" id="KW-0456">Lyase</keyword>
<evidence type="ECO:0000259" key="2">
    <source>
        <dbReference type="Pfam" id="PF00903"/>
    </source>
</evidence>
<feature type="domain" description="Glyoxalase/fosfomycin resistance/dioxygenase" evidence="2">
    <location>
        <begin position="11"/>
        <end position="130"/>
    </location>
</feature>
<accession>A0A839NAZ6</accession>
<dbReference type="Proteomes" id="UP000559182">
    <property type="component" value="Unassembled WGS sequence"/>
</dbReference>
<dbReference type="EMBL" id="JACHVQ010000005">
    <property type="protein sequence ID" value="MBB2894387.1"/>
    <property type="molecule type" value="Genomic_DNA"/>
</dbReference>
<evidence type="ECO:0000313" key="3">
    <source>
        <dbReference type="EMBL" id="MBB2894387.1"/>
    </source>
</evidence>
<dbReference type="Pfam" id="PF00903">
    <property type="entry name" value="Glyoxalase"/>
    <property type="match status" value="1"/>
</dbReference>
<dbReference type="GO" id="GO:0016829">
    <property type="term" value="F:lyase activity"/>
    <property type="evidence" value="ECO:0007669"/>
    <property type="project" value="UniProtKB-KW"/>
</dbReference>
<keyword evidence="4" id="KW-1185">Reference proteome</keyword>